<dbReference type="Gene3D" id="2.30.280.10">
    <property type="entry name" value="SRA-YDG"/>
    <property type="match status" value="1"/>
</dbReference>
<dbReference type="InterPro" id="IPR045134">
    <property type="entry name" value="UHRF1/2-like"/>
</dbReference>
<keyword evidence="6" id="KW-1185">Reference proteome</keyword>
<dbReference type="SMART" id="SM00466">
    <property type="entry name" value="SRA"/>
    <property type="match status" value="1"/>
</dbReference>
<evidence type="ECO:0000313" key="6">
    <source>
        <dbReference type="Proteomes" id="UP000660729"/>
    </source>
</evidence>
<dbReference type="GO" id="GO:0044027">
    <property type="term" value="P:negative regulation of gene expression via chromosomal CpG island methylation"/>
    <property type="evidence" value="ECO:0007669"/>
    <property type="project" value="TreeGrafter"/>
</dbReference>
<reference evidence="5" key="1">
    <citation type="submission" date="2020-04" db="EMBL/GenBank/DDBJ databases">
        <title>Draft genome resource of the tomato pathogen Pseudocercospora fuligena.</title>
        <authorList>
            <person name="Zaccaron A."/>
        </authorList>
    </citation>
    <scope>NUCLEOTIDE SEQUENCE</scope>
    <source>
        <strain evidence="5">PF001</strain>
    </source>
</reference>
<dbReference type="EMBL" id="JABCIY010000148">
    <property type="protein sequence ID" value="KAF7192358.1"/>
    <property type="molecule type" value="Genomic_DNA"/>
</dbReference>
<dbReference type="GO" id="GO:0005634">
    <property type="term" value="C:nucleus"/>
    <property type="evidence" value="ECO:0007669"/>
    <property type="project" value="UniProtKB-SubCell"/>
</dbReference>
<dbReference type="Pfam" id="PF02182">
    <property type="entry name" value="SAD_SRA"/>
    <property type="match status" value="1"/>
</dbReference>
<sequence length="304" mass="33156">MTPSLAQDAKIKSLLQGIYAPGMHFPESQVAAAQRIVAKYEASNWGAPARPEPDTGSPTASSPSRRRSSTQQDQLRPHPDDPVWGRSGIMHGLAIKVETMYKAYNRDPEVEKDKRDHMVYGHNGHKPGAWFPYQLKAAFDGCHGSSQSGISGDTTNGAVSIVVAGGYDGIDDDKRDTILYSGPEAMTSEAQDEDDSKGSKMLRISKAKGKPVRVLRTESNAPWAPSAGFRYDGLYKVTEQTSKENGQSGKYWLFTLKRLNAAEDTEGQQGPLDDCYGRPTLKDQEDLKIAKAGFSDGFPGTRAK</sequence>
<dbReference type="GO" id="GO:0016567">
    <property type="term" value="P:protein ubiquitination"/>
    <property type="evidence" value="ECO:0007669"/>
    <property type="project" value="TreeGrafter"/>
</dbReference>
<dbReference type="InterPro" id="IPR003105">
    <property type="entry name" value="SRA_YDG"/>
</dbReference>
<dbReference type="PANTHER" id="PTHR14140">
    <property type="entry name" value="E3 UBIQUITIN-PROTEIN LIGASE UHRF-RELATED"/>
    <property type="match status" value="1"/>
</dbReference>
<dbReference type="PROSITE" id="PS51015">
    <property type="entry name" value="YDG"/>
    <property type="match status" value="1"/>
</dbReference>
<name>A0A8H6VHA4_9PEZI</name>
<dbReference type="InterPro" id="IPR036987">
    <property type="entry name" value="SRA-YDG_sf"/>
</dbReference>
<proteinExistence type="predicted"/>
<keyword evidence="1 2" id="KW-0539">Nucleus</keyword>
<evidence type="ECO:0000256" key="3">
    <source>
        <dbReference type="SAM" id="MobiDB-lite"/>
    </source>
</evidence>
<dbReference type="InterPro" id="IPR015947">
    <property type="entry name" value="PUA-like_sf"/>
</dbReference>
<gene>
    <name evidence="5" type="ORF">HII31_06390</name>
</gene>
<dbReference type="OrthoDB" id="2270193at2759"/>
<feature type="domain" description="YDG" evidence="4">
    <location>
        <begin position="120"/>
        <end position="258"/>
    </location>
</feature>
<comment type="caution">
    <text evidence="5">The sequence shown here is derived from an EMBL/GenBank/DDBJ whole genome shotgun (WGS) entry which is preliminary data.</text>
</comment>
<dbReference type="PANTHER" id="PTHR14140:SF27">
    <property type="entry name" value="OS04G0289800 PROTEIN"/>
    <property type="match status" value="1"/>
</dbReference>
<accession>A0A8H6VHA4</accession>
<dbReference type="GO" id="GO:0061630">
    <property type="term" value="F:ubiquitin protein ligase activity"/>
    <property type="evidence" value="ECO:0007669"/>
    <property type="project" value="TreeGrafter"/>
</dbReference>
<evidence type="ECO:0000256" key="1">
    <source>
        <dbReference type="ARBA" id="ARBA00023242"/>
    </source>
</evidence>
<evidence type="ECO:0000313" key="5">
    <source>
        <dbReference type="EMBL" id="KAF7192358.1"/>
    </source>
</evidence>
<organism evidence="5 6">
    <name type="scientific">Pseudocercospora fuligena</name>
    <dbReference type="NCBI Taxonomy" id="685502"/>
    <lineage>
        <taxon>Eukaryota</taxon>
        <taxon>Fungi</taxon>
        <taxon>Dikarya</taxon>
        <taxon>Ascomycota</taxon>
        <taxon>Pezizomycotina</taxon>
        <taxon>Dothideomycetes</taxon>
        <taxon>Dothideomycetidae</taxon>
        <taxon>Mycosphaerellales</taxon>
        <taxon>Mycosphaerellaceae</taxon>
        <taxon>Pseudocercospora</taxon>
    </lineage>
</organism>
<protein>
    <submittedName>
        <fullName evidence="5">E3 ubiquitin-protein ligase ORTHRUS 3</fullName>
    </submittedName>
</protein>
<dbReference type="Proteomes" id="UP000660729">
    <property type="component" value="Unassembled WGS sequence"/>
</dbReference>
<dbReference type="AlphaFoldDB" id="A0A8H6VHA4"/>
<dbReference type="SUPFAM" id="SSF88697">
    <property type="entry name" value="PUA domain-like"/>
    <property type="match status" value="1"/>
</dbReference>
<comment type="subcellular location">
    <subcellularLocation>
        <location evidence="2">Nucleus</location>
    </subcellularLocation>
</comment>
<feature type="region of interest" description="Disordered" evidence="3">
    <location>
        <begin position="44"/>
        <end position="87"/>
    </location>
</feature>
<evidence type="ECO:0000259" key="4">
    <source>
        <dbReference type="PROSITE" id="PS51015"/>
    </source>
</evidence>
<evidence type="ECO:0000256" key="2">
    <source>
        <dbReference type="PROSITE-ProRule" id="PRU00358"/>
    </source>
</evidence>